<keyword evidence="6 7" id="KW-0961">Cell wall biogenesis/degradation</keyword>
<keyword evidence="7 12" id="KW-0436">Ligase</keyword>
<keyword evidence="7" id="KW-0460">Magnesium</keyword>
<keyword evidence="7" id="KW-0547">Nucleotide-binding</keyword>
<accession>A0ABQ5UV00</accession>
<feature type="domain" description="Mur ligase central" evidence="11">
    <location>
        <begin position="106"/>
        <end position="309"/>
    </location>
</feature>
<evidence type="ECO:0000256" key="1">
    <source>
        <dbReference type="ARBA" id="ARBA00005898"/>
    </source>
</evidence>
<organism evidence="12 13">
    <name type="scientific">Maritalea porphyrae</name>
    <dbReference type="NCBI Taxonomy" id="880732"/>
    <lineage>
        <taxon>Bacteria</taxon>
        <taxon>Pseudomonadati</taxon>
        <taxon>Pseudomonadota</taxon>
        <taxon>Alphaproteobacteria</taxon>
        <taxon>Hyphomicrobiales</taxon>
        <taxon>Devosiaceae</taxon>
        <taxon>Maritalea</taxon>
    </lineage>
</organism>
<evidence type="ECO:0000256" key="2">
    <source>
        <dbReference type="ARBA" id="ARBA00022618"/>
    </source>
</evidence>
<comment type="function">
    <text evidence="7">Catalyzes the addition of meso-diaminopimelic acid to the nucleotide precursor UDP-N-acetylmuramoyl-L-alanyl-D-glutamate (UMAG) in the biosynthesis of bacterial cell-wall peptidoglycan.</text>
</comment>
<dbReference type="InterPro" id="IPR005761">
    <property type="entry name" value="UDP-N-AcMur-Glu-dNH2Pim_ligase"/>
</dbReference>
<protein>
    <recommendedName>
        <fullName evidence="7">UDP-N-acetylmuramoyl-L-alanyl-D-glutamate--2,6-diaminopimelate ligase</fullName>
        <ecNumber evidence="7">6.3.2.13</ecNumber>
    </recommendedName>
    <alternativeName>
        <fullName evidence="7">Meso-A2pm-adding enzyme</fullName>
    </alternativeName>
    <alternativeName>
        <fullName evidence="7">Meso-diaminopimelate-adding enzyme</fullName>
    </alternativeName>
    <alternativeName>
        <fullName evidence="7">UDP-MurNAc-L-Ala-D-Glu:meso-diaminopimelate ligase</fullName>
    </alternativeName>
    <alternativeName>
        <fullName evidence="7">UDP-MurNAc-tripeptide synthetase</fullName>
    </alternativeName>
    <alternativeName>
        <fullName evidence="7">UDP-N-acetylmuramyl-tripeptide synthetase</fullName>
    </alternativeName>
</protein>
<comment type="catalytic activity">
    <reaction evidence="7">
        <text>UDP-N-acetyl-alpha-D-muramoyl-L-alanyl-D-glutamate + meso-2,6-diaminopimelate + ATP = UDP-N-acetyl-alpha-D-muramoyl-L-alanyl-gamma-D-glutamyl-meso-2,6-diaminopimelate + ADP + phosphate + H(+)</text>
        <dbReference type="Rhea" id="RHEA:23676"/>
        <dbReference type="ChEBI" id="CHEBI:15378"/>
        <dbReference type="ChEBI" id="CHEBI:30616"/>
        <dbReference type="ChEBI" id="CHEBI:43474"/>
        <dbReference type="ChEBI" id="CHEBI:57791"/>
        <dbReference type="ChEBI" id="CHEBI:83900"/>
        <dbReference type="ChEBI" id="CHEBI:83905"/>
        <dbReference type="ChEBI" id="CHEBI:456216"/>
        <dbReference type="EC" id="6.3.2.13"/>
    </reaction>
</comment>
<feature type="binding site" evidence="7">
    <location>
        <begin position="150"/>
        <end position="151"/>
    </location>
    <ligand>
        <name>UDP-N-acetyl-alpha-D-muramoyl-L-alanyl-D-glutamate</name>
        <dbReference type="ChEBI" id="CHEBI:83900"/>
    </ligand>
</feature>
<feature type="short sequence motif" description="Meso-diaminopimelate recognition motif" evidence="7">
    <location>
        <begin position="404"/>
        <end position="407"/>
    </location>
</feature>
<dbReference type="InterPro" id="IPR036615">
    <property type="entry name" value="Mur_ligase_C_dom_sf"/>
</dbReference>
<keyword evidence="4 7" id="KW-0573">Peptidoglycan synthesis</keyword>
<feature type="binding site" evidence="7">
    <location>
        <position position="177"/>
    </location>
    <ligand>
        <name>UDP-N-acetyl-alpha-D-muramoyl-L-alanyl-D-glutamate</name>
        <dbReference type="ChEBI" id="CHEBI:83900"/>
    </ligand>
</feature>
<dbReference type="NCBIfam" id="NF001124">
    <property type="entry name" value="PRK00139.1-2"/>
    <property type="match status" value="1"/>
</dbReference>
<dbReference type="SUPFAM" id="SSF63418">
    <property type="entry name" value="MurE/MurF N-terminal domain"/>
    <property type="match status" value="1"/>
</dbReference>
<evidence type="ECO:0000256" key="8">
    <source>
        <dbReference type="RuleBase" id="RU004135"/>
    </source>
</evidence>
<dbReference type="InterPro" id="IPR004101">
    <property type="entry name" value="Mur_ligase_C"/>
</dbReference>
<feature type="domain" description="Mur ligase C-terminal" evidence="10">
    <location>
        <begin position="331"/>
        <end position="454"/>
    </location>
</feature>
<dbReference type="PANTHER" id="PTHR23135">
    <property type="entry name" value="MUR LIGASE FAMILY MEMBER"/>
    <property type="match status" value="1"/>
</dbReference>
<dbReference type="Gene3D" id="3.40.1390.10">
    <property type="entry name" value="MurE/MurF, N-terminal domain"/>
    <property type="match status" value="1"/>
</dbReference>
<keyword evidence="2 7" id="KW-0132">Cell division</keyword>
<comment type="subcellular location">
    <subcellularLocation>
        <location evidence="7 8">Cytoplasm</location>
    </subcellularLocation>
</comment>
<feature type="binding site" evidence="7">
    <location>
        <begin position="108"/>
        <end position="114"/>
    </location>
    <ligand>
        <name>ATP</name>
        <dbReference type="ChEBI" id="CHEBI:30616"/>
    </ligand>
</feature>
<feature type="binding site" evidence="7">
    <location>
        <position position="452"/>
    </location>
    <ligand>
        <name>meso-2,6-diaminopimelate</name>
        <dbReference type="ChEBI" id="CHEBI:57791"/>
    </ligand>
</feature>
<dbReference type="Gene3D" id="3.40.1190.10">
    <property type="entry name" value="Mur-like, catalytic domain"/>
    <property type="match status" value="1"/>
</dbReference>
<feature type="modified residue" description="N6-carboxylysine" evidence="7">
    <location>
        <position position="217"/>
    </location>
</feature>
<sequence length="480" mass="51246">MGFSLKMLLEGASDAQEIRDMDVAGITSHSQKVSSGFAFFALPGAKAHGNEFVRDVIRLGAAAIITDRGLDFDAGVPVYLVNDVRACFARAARRVCEPQPEVAVAVTGTNGKTSVVSFIRQIWELNNVRGASVGTLGVTVDGHTTGGELTTPGAMSLHQTLQQLKSANIDHVAMEASSHGLDQRRLDGMEFSVVGFTNLSRDHLDYHETMEAYHDAKLRLFKDLMAPGGTCVINMDDEEATPFMFAGLEREATVITVGENGAYFEVTNIEPEGYGQRVTGRLVGEDAEFYLPLAGKFQVTNALVAFAMAVSTGIDKDDALESLSKLEGAKGRLELVAEHNGAAIFVDYAHTPDALETALQALRPFAKERLISVFGCGGDRDKGKRGPMGAAAGNNSDIAILTDDNPRTEDPAAIRADVLAENSNLVQIAGRGEAIQHGISLLGPGDVLLIAGKGHEDYQIIGETKHHFSDHEVVLKAVGT</sequence>
<dbReference type="NCBIfam" id="NF001126">
    <property type="entry name" value="PRK00139.1-4"/>
    <property type="match status" value="1"/>
</dbReference>
<comment type="cofactor">
    <cofactor evidence="7">
        <name>Mg(2+)</name>
        <dbReference type="ChEBI" id="CHEBI:18420"/>
    </cofactor>
</comment>
<feature type="binding site" evidence="7">
    <location>
        <position position="183"/>
    </location>
    <ligand>
        <name>UDP-N-acetyl-alpha-D-muramoyl-L-alanyl-D-glutamate</name>
        <dbReference type="ChEBI" id="CHEBI:83900"/>
    </ligand>
</feature>
<feature type="binding site" evidence="7">
    <location>
        <begin position="404"/>
        <end position="407"/>
    </location>
    <ligand>
        <name>meso-2,6-diaminopimelate</name>
        <dbReference type="ChEBI" id="CHEBI:57791"/>
    </ligand>
</feature>
<keyword evidence="3 7" id="KW-0133">Cell shape</keyword>
<keyword evidence="13" id="KW-1185">Reference proteome</keyword>
<reference evidence="12" key="2">
    <citation type="submission" date="2023-01" db="EMBL/GenBank/DDBJ databases">
        <title>Draft genome sequence of Maritalea porphyrae strain NBRC 107169.</title>
        <authorList>
            <person name="Sun Q."/>
            <person name="Mori K."/>
        </authorList>
    </citation>
    <scope>NUCLEOTIDE SEQUENCE</scope>
    <source>
        <strain evidence="12">NBRC 107169</strain>
    </source>
</reference>
<dbReference type="GO" id="GO:0016874">
    <property type="term" value="F:ligase activity"/>
    <property type="evidence" value="ECO:0007669"/>
    <property type="project" value="UniProtKB-KW"/>
</dbReference>
<evidence type="ECO:0000313" key="12">
    <source>
        <dbReference type="EMBL" id="GLQ18976.1"/>
    </source>
</evidence>
<comment type="caution">
    <text evidence="7">Lacks conserved residue(s) required for the propagation of feature annotation.</text>
</comment>
<evidence type="ECO:0000259" key="11">
    <source>
        <dbReference type="Pfam" id="PF08245"/>
    </source>
</evidence>
<evidence type="ECO:0000256" key="6">
    <source>
        <dbReference type="ARBA" id="ARBA00023316"/>
    </source>
</evidence>
<dbReference type="InterPro" id="IPR035911">
    <property type="entry name" value="MurE/MurF_N"/>
</dbReference>
<evidence type="ECO:0000256" key="7">
    <source>
        <dbReference type="HAMAP-Rule" id="MF_00208"/>
    </source>
</evidence>
<dbReference type="NCBIfam" id="TIGR01085">
    <property type="entry name" value="murE"/>
    <property type="match status" value="1"/>
</dbReference>
<dbReference type="EC" id="6.3.2.13" evidence="7"/>
<dbReference type="InterPro" id="IPR013221">
    <property type="entry name" value="Mur_ligase_cen"/>
</dbReference>
<feature type="domain" description="Mur ligase N-terminal catalytic" evidence="9">
    <location>
        <begin position="23"/>
        <end position="70"/>
    </location>
</feature>
<evidence type="ECO:0000256" key="3">
    <source>
        <dbReference type="ARBA" id="ARBA00022960"/>
    </source>
</evidence>
<dbReference type="EMBL" id="BSNI01000002">
    <property type="protein sequence ID" value="GLQ18976.1"/>
    <property type="molecule type" value="Genomic_DNA"/>
</dbReference>
<feature type="binding site" evidence="7">
    <location>
        <position position="185"/>
    </location>
    <ligand>
        <name>UDP-N-acetyl-alpha-D-muramoyl-L-alanyl-D-glutamate</name>
        <dbReference type="ChEBI" id="CHEBI:83900"/>
    </ligand>
</feature>
<evidence type="ECO:0000256" key="4">
    <source>
        <dbReference type="ARBA" id="ARBA00022984"/>
    </source>
</evidence>
<comment type="pathway">
    <text evidence="7 8">Cell wall biogenesis; peptidoglycan biosynthesis.</text>
</comment>
<comment type="PTM">
    <text evidence="7">Carboxylation is probably crucial for Mg(2+) binding and, consequently, for the gamma-phosphate positioning of ATP.</text>
</comment>
<dbReference type="Pfam" id="PF08245">
    <property type="entry name" value="Mur_ligase_M"/>
    <property type="match status" value="1"/>
</dbReference>
<dbReference type="InterPro" id="IPR000713">
    <property type="entry name" value="Mur_ligase_N"/>
</dbReference>
<dbReference type="Pfam" id="PF01225">
    <property type="entry name" value="Mur_ligase"/>
    <property type="match status" value="1"/>
</dbReference>
<dbReference type="HAMAP" id="MF_00208">
    <property type="entry name" value="MurE"/>
    <property type="match status" value="1"/>
</dbReference>
<reference evidence="12" key="1">
    <citation type="journal article" date="2014" name="Int. J. Syst. Evol. Microbiol.">
        <title>Complete genome of a new Firmicutes species belonging to the dominant human colonic microbiota ('Ruminococcus bicirculans') reveals two chromosomes and a selective capacity to utilize plant glucans.</title>
        <authorList>
            <consortium name="NISC Comparative Sequencing Program"/>
            <person name="Wegmann U."/>
            <person name="Louis P."/>
            <person name="Goesmann A."/>
            <person name="Henrissat B."/>
            <person name="Duncan S.H."/>
            <person name="Flint H.J."/>
        </authorList>
    </citation>
    <scope>NUCLEOTIDE SEQUENCE</scope>
    <source>
        <strain evidence="12">NBRC 107169</strain>
    </source>
</reference>
<gene>
    <name evidence="7 12" type="primary">murE</name>
    <name evidence="12" type="ORF">GCM10007879_32250</name>
</gene>
<dbReference type="Gene3D" id="3.90.190.20">
    <property type="entry name" value="Mur ligase, C-terminal domain"/>
    <property type="match status" value="1"/>
</dbReference>
<keyword evidence="7" id="KW-0963">Cytoplasm</keyword>
<dbReference type="SUPFAM" id="SSF53244">
    <property type="entry name" value="MurD-like peptide ligases, peptide-binding domain"/>
    <property type="match status" value="1"/>
</dbReference>
<dbReference type="Pfam" id="PF02875">
    <property type="entry name" value="Mur_ligase_C"/>
    <property type="match status" value="1"/>
</dbReference>
<keyword evidence="7" id="KW-0067">ATP-binding</keyword>
<evidence type="ECO:0000259" key="10">
    <source>
        <dbReference type="Pfam" id="PF02875"/>
    </source>
</evidence>
<dbReference type="RefSeq" id="WP_379863150.1">
    <property type="nucleotide sequence ID" value="NZ_JBHMDU010000002.1"/>
</dbReference>
<name>A0ABQ5UV00_9HYPH</name>
<proteinExistence type="inferred from homology"/>
<feature type="binding site" evidence="7">
    <location>
        <position position="456"/>
    </location>
    <ligand>
        <name>meso-2,6-diaminopimelate</name>
        <dbReference type="ChEBI" id="CHEBI:57791"/>
    </ligand>
</feature>
<evidence type="ECO:0000313" key="13">
    <source>
        <dbReference type="Proteomes" id="UP001161405"/>
    </source>
</evidence>
<dbReference type="PANTHER" id="PTHR23135:SF4">
    <property type="entry name" value="UDP-N-ACETYLMURAMOYL-L-ALANYL-D-GLUTAMATE--2,6-DIAMINOPIMELATE LIGASE MURE HOMOLOG, CHLOROPLASTIC"/>
    <property type="match status" value="1"/>
</dbReference>
<evidence type="ECO:0000256" key="5">
    <source>
        <dbReference type="ARBA" id="ARBA00023306"/>
    </source>
</evidence>
<comment type="caution">
    <text evidence="12">The sequence shown here is derived from an EMBL/GenBank/DDBJ whole genome shotgun (WGS) entry which is preliminary data.</text>
</comment>
<keyword evidence="5 7" id="KW-0131">Cell cycle</keyword>
<comment type="similarity">
    <text evidence="1 7">Belongs to the MurCDEF family. MurE subfamily.</text>
</comment>
<dbReference type="InterPro" id="IPR036565">
    <property type="entry name" value="Mur-like_cat_sf"/>
</dbReference>
<feature type="binding site" evidence="7">
    <location>
        <position position="380"/>
    </location>
    <ligand>
        <name>meso-2,6-diaminopimelate</name>
        <dbReference type="ChEBI" id="CHEBI:57791"/>
    </ligand>
</feature>
<evidence type="ECO:0000259" key="9">
    <source>
        <dbReference type="Pfam" id="PF01225"/>
    </source>
</evidence>
<feature type="binding site" evidence="7">
    <location>
        <position position="30"/>
    </location>
    <ligand>
        <name>UDP-N-acetyl-alpha-D-muramoyl-L-alanyl-D-glutamate</name>
        <dbReference type="ChEBI" id="CHEBI:83900"/>
    </ligand>
</feature>
<dbReference type="SUPFAM" id="SSF53623">
    <property type="entry name" value="MurD-like peptide ligases, catalytic domain"/>
    <property type="match status" value="1"/>
</dbReference>
<dbReference type="Proteomes" id="UP001161405">
    <property type="component" value="Unassembled WGS sequence"/>
</dbReference>